<accession>A0AAU8LX51</accession>
<dbReference type="AlphaFoldDB" id="A0AAU8LX51"/>
<sequence>MDKLIAILFGSPVHTLLIVAGLFFLLLAIVSKVGNTITVSPGRQKAAVLIGSILLGLGLFLQFQDSFSPPPPSPQGVVANYIHLIDSQQFTEAKKLYPNLNIEAATSWMKSENNPERAIHSINLVDFLDEDISTSTASLAAKIRYCREDGSGTDEEKIFLLEQTENQWIIQSANQPRSVKMIRCF</sequence>
<keyword evidence="1" id="KW-0472">Membrane</keyword>
<name>A0AAU8LX51_9BACT</name>
<keyword evidence="1" id="KW-1133">Transmembrane helix</keyword>
<keyword evidence="1" id="KW-0812">Transmembrane</keyword>
<evidence type="ECO:0008006" key="3">
    <source>
        <dbReference type="Google" id="ProtNLM"/>
    </source>
</evidence>
<reference evidence="2" key="1">
    <citation type="journal article" date="2024" name="Syst. Appl. Microbiol.">
        <title>First single-strain enrichments of Electrothrix cable bacteria, description of E. aestuarii sp. nov. and E. rattekaaiensis sp. nov., and proposal of a cable bacteria taxonomy following the rules of the SeqCode.</title>
        <authorList>
            <person name="Plum-Jensen L.E."/>
            <person name="Schramm A."/>
            <person name="Marshall I.P.G."/>
        </authorList>
    </citation>
    <scope>NUCLEOTIDE SEQUENCE</scope>
    <source>
        <strain evidence="2">Rat1</strain>
    </source>
</reference>
<gene>
    <name evidence="2" type="ORF">Q3M24_02270</name>
</gene>
<evidence type="ECO:0000313" key="2">
    <source>
        <dbReference type="EMBL" id="XCN73600.1"/>
    </source>
</evidence>
<evidence type="ECO:0000256" key="1">
    <source>
        <dbReference type="SAM" id="Phobius"/>
    </source>
</evidence>
<proteinExistence type="predicted"/>
<protein>
    <recommendedName>
        <fullName evidence="3">DUF3828 domain-containing protein</fullName>
    </recommendedName>
</protein>
<feature type="transmembrane region" description="Helical" evidence="1">
    <location>
        <begin position="46"/>
        <end position="63"/>
    </location>
</feature>
<feature type="transmembrane region" description="Helical" evidence="1">
    <location>
        <begin position="12"/>
        <end position="34"/>
    </location>
</feature>
<dbReference type="EMBL" id="CP159373">
    <property type="protein sequence ID" value="XCN73600.1"/>
    <property type="molecule type" value="Genomic_DNA"/>
</dbReference>
<organism evidence="2">
    <name type="scientific">Candidatus Electrothrix aestuarii</name>
    <dbReference type="NCBI Taxonomy" id="3062594"/>
    <lineage>
        <taxon>Bacteria</taxon>
        <taxon>Pseudomonadati</taxon>
        <taxon>Thermodesulfobacteriota</taxon>
        <taxon>Desulfobulbia</taxon>
        <taxon>Desulfobulbales</taxon>
        <taxon>Desulfobulbaceae</taxon>
        <taxon>Candidatus Electrothrix</taxon>
    </lineage>
</organism>
<dbReference type="KEGG" id="eaj:Q3M24_02270"/>
<reference evidence="2" key="2">
    <citation type="submission" date="2024-06" db="EMBL/GenBank/DDBJ databases">
        <authorList>
            <person name="Plum-Jensen L.E."/>
            <person name="Schramm A."/>
            <person name="Marshall I.P.G."/>
        </authorList>
    </citation>
    <scope>NUCLEOTIDE SEQUENCE</scope>
    <source>
        <strain evidence="2">Rat1</strain>
    </source>
</reference>